<dbReference type="InParanoid" id="A0A1X2HV14"/>
<dbReference type="OrthoDB" id="9942608at2759"/>
<keyword evidence="4" id="KW-1185">Reference proteome</keyword>
<dbReference type="SMART" id="SM00546">
    <property type="entry name" value="CUE"/>
    <property type="match status" value="1"/>
</dbReference>
<comment type="caution">
    <text evidence="3">The sequence shown here is derived from an EMBL/GenBank/DDBJ whole genome shotgun (WGS) entry which is preliminary data.</text>
</comment>
<feature type="region of interest" description="Disordered" evidence="1">
    <location>
        <begin position="395"/>
        <end position="438"/>
    </location>
</feature>
<dbReference type="PROSITE" id="PS51140">
    <property type="entry name" value="CUE"/>
    <property type="match status" value="1"/>
</dbReference>
<dbReference type="SUPFAM" id="SSF46934">
    <property type="entry name" value="UBA-like"/>
    <property type="match status" value="1"/>
</dbReference>
<evidence type="ECO:0000313" key="4">
    <source>
        <dbReference type="Proteomes" id="UP000242180"/>
    </source>
</evidence>
<name>A0A1X2HV14_SYNRA</name>
<feature type="compositionally biased region" description="Basic and acidic residues" evidence="1">
    <location>
        <begin position="548"/>
        <end position="558"/>
    </location>
</feature>
<feature type="compositionally biased region" description="Polar residues" evidence="1">
    <location>
        <begin position="152"/>
        <end position="163"/>
    </location>
</feature>
<proteinExistence type="predicted"/>
<dbReference type="EMBL" id="MCGN01000001">
    <property type="protein sequence ID" value="ORZ03442.1"/>
    <property type="molecule type" value="Genomic_DNA"/>
</dbReference>
<feature type="domain" description="CUE" evidence="2">
    <location>
        <begin position="165"/>
        <end position="208"/>
    </location>
</feature>
<dbReference type="GO" id="GO:0031624">
    <property type="term" value="F:ubiquitin conjugating enzyme binding"/>
    <property type="evidence" value="ECO:0007669"/>
    <property type="project" value="TreeGrafter"/>
</dbReference>
<feature type="compositionally biased region" description="Low complexity" evidence="1">
    <location>
        <begin position="465"/>
        <end position="480"/>
    </location>
</feature>
<feature type="compositionally biased region" description="Low complexity" evidence="1">
    <location>
        <begin position="100"/>
        <end position="138"/>
    </location>
</feature>
<dbReference type="Gene3D" id="1.10.8.10">
    <property type="entry name" value="DNA helicase RuvA subunit, C-terminal domain"/>
    <property type="match status" value="1"/>
</dbReference>
<dbReference type="AlphaFoldDB" id="A0A1X2HV14"/>
<feature type="region of interest" description="Disordered" evidence="1">
    <location>
        <begin position="47"/>
        <end position="315"/>
    </location>
</feature>
<feature type="compositionally biased region" description="Polar residues" evidence="1">
    <location>
        <begin position="357"/>
        <end position="367"/>
    </location>
</feature>
<feature type="compositionally biased region" description="Basic and acidic residues" evidence="1">
    <location>
        <begin position="514"/>
        <end position="529"/>
    </location>
</feature>
<feature type="compositionally biased region" description="Acidic residues" evidence="1">
    <location>
        <begin position="530"/>
        <end position="547"/>
    </location>
</feature>
<reference evidence="3 4" key="1">
    <citation type="submission" date="2016-07" db="EMBL/GenBank/DDBJ databases">
        <title>Pervasive Adenine N6-methylation of Active Genes in Fungi.</title>
        <authorList>
            <consortium name="DOE Joint Genome Institute"/>
            <person name="Mondo S.J."/>
            <person name="Dannebaum R.O."/>
            <person name="Kuo R.C."/>
            <person name="Labutti K."/>
            <person name="Haridas S."/>
            <person name="Kuo A."/>
            <person name="Salamov A."/>
            <person name="Ahrendt S.R."/>
            <person name="Lipzen A."/>
            <person name="Sullivan W."/>
            <person name="Andreopoulos W.B."/>
            <person name="Clum A."/>
            <person name="Lindquist E."/>
            <person name="Daum C."/>
            <person name="Ramamoorthy G.K."/>
            <person name="Gryganskyi A."/>
            <person name="Culley D."/>
            <person name="Magnuson J.K."/>
            <person name="James T.Y."/>
            <person name="O'Malley M.A."/>
            <person name="Stajich J.E."/>
            <person name="Spatafora J.W."/>
            <person name="Visel A."/>
            <person name="Grigoriev I.V."/>
        </authorList>
    </citation>
    <scope>NUCLEOTIDE SEQUENCE [LARGE SCALE GENOMIC DNA]</scope>
    <source>
        <strain evidence="3 4">NRRL 2496</strain>
    </source>
</reference>
<dbReference type="GO" id="GO:0043130">
    <property type="term" value="F:ubiquitin binding"/>
    <property type="evidence" value="ECO:0007669"/>
    <property type="project" value="InterPro"/>
</dbReference>
<evidence type="ECO:0000313" key="3">
    <source>
        <dbReference type="EMBL" id="ORZ03442.1"/>
    </source>
</evidence>
<feature type="compositionally biased region" description="Polar residues" evidence="1">
    <location>
        <begin position="52"/>
        <end position="61"/>
    </location>
</feature>
<feature type="region of interest" description="Disordered" evidence="1">
    <location>
        <begin position="456"/>
        <end position="558"/>
    </location>
</feature>
<dbReference type="PANTHER" id="PTHR16461">
    <property type="entry name" value="TOLL-INTERACTING PROTEIN"/>
    <property type="match status" value="1"/>
</dbReference>
<accession>A0A1X2HV14</accession>
<evidence type="ECO:0000259" key="2">
    <source>
        <dbReference type="PROSITE" id="PS51140"/>
    </source>
</evidence>
<protein>
    <recommendedName>
        <fullName evidence="2">CUE domain-containing protein</fullName>
    </recommendedName>
</protein>
<dbReference type="Pfam" id="PF02845">
    <property type="entry name" value="CUE"/>
    <property type="match status" value="1"/>
</dbReference>
<gene>
    <name evidence="3" type="ORF">BCR43DRAFT_483374</name>
</gene>
<feature type="compositionally biased region" description="Basic and acidic residues" evidence="1">
    <location>
        <begin position="270"/>
        <end position="293"/>
    </location>
</feature>
<feature type="compositionally biased region" description="Low complexity" evidence="1">
    <location>
        <begin position="255"/>
        <end position="267"/>
    </location>
</feature>
<dbReference type="InterPro" id="IPR003892">
    <property type="entry name" value="CUE"/>
</dbReference>
<dbReference type="PANTHER" id="PTHR16461:SF5">
    <property type="entry name" value="TOLL-INTERACTING PROTEIN"/>
    <property type="match status" value="1"/>
</dbReference>
<feature type="region of interest" description="Disordered" evidence="1">
    <location>
        <begin position="348"/>
        <end position="379"/>
    </location>
</feature>
<feature type="compositionally biased region" description="Low complexity" evidence="1">
    <location>
        <begin position="295"/>
        <end position="306"/>
    </location>
</feature>
<dbReference type="InterPro" id="IPR009060">
    <property type="entry name" value="UBA-like_sf"/>
</dbReference>
<sequence>MAWRSFKSRESVFLAQAKSRRYISLLVHEHIHSLTMSEQHIFDGVKEKDENSPLTSPSMDASSQQQSSDNTDARHNLHEPPPSSMPTSPESKPKQEHPQKLQQEQEQLPTEQHTQQPEQRQGQVQNQGQQQPQQQPQEQEQEQEQHRRDQQTTGTMPDQQQNLEDLPPSVRTLKEAFPDTDVEIIEAIVDSQGGNVERSFEVLLGMSDPDYTPEQPPRPSQPTQPTQQQDAPAPPMPPRPTTQGPTTNAPYGYYQEQHQQQQQQQNQPRTVEEQMRLDEEYARQLAMEDERARVQQYRQRQQQQQQAEEDQPLFNFQEDLPIIKERVMEGANAAKKKVMDLYTQFRTGRSPAPASPGGTSMPATNAQYRGLPSDEGDDLLAGDVSALRLSDNDVYAQTGRPAPTTTHHSTDIYGDNEPGVIHVNPTHNRTRELSVEDQIRADEELARRMAQEERYWRNREPRPSQQQQQQGQQQQQQQPQLDGDTVTLTAPDKVTSPPTAASATELPPKFSTSSDKRPEEEQRRSYVIRDEDDSDDDDLVDIEDELPEHDRKPTEKKV</sequence>
<evidence type="ECO:0000256" key="1">
    <source>
        <dbReference type="SAM" id="MobiDB-lite"/>
    </source>
</evidence>
<dbReference type="OMA" id="EERYWRN"/>
<dbReference type="GO" id="GO:0005737">
    <property type="term" value="C:cytoplasm"/>
    <property type="evidence" value="ECO:0007669"/>
    <property type="project" value="TreeGrafter"/>
</dbReference>
<dbReference type="STRING" id="13706.A0A1X2HV14"/>
<dbReference type="Proteomes" id="UP000242180">
    <property type="component" value="Unassembled WGS sequence"/>
</dbReference>
<organism evidence="3 4">
    <name type="scientific">Syncephalastrum racemosum</name>
    <name type="common">Filamentous fungus</name>
    <dbReference type="NCBI Taxonomy" id="13706"/>
    <lineage>
        <taxon>Eukaryota</taxon>
        <taxon>Fungi</taxon>
        <taxon>Fungi incertae sedis</taxon>
        <taxon>Mucoromycota</taxon>
        <taxon>Mucoromycotina</taxon>
        <taxon>Mucoromycetes</taxon>
        <taxon>Mucorales</taxon>
        <taxon>Syncephalastraceae</taxon>
        <taxon>Syncephalastrum</taxon>
    </lineage>
</organism>
<dbReference type="GO" id="GO:0006511">
    <property type="term" value="P:ubiquitin-dependent protein catabolic process"/>
    <property type="evidence" value="ECO:0007669"/>
    <property type="project" value="TreeGrafter"/>
</dbReference>
<feature type="compositionally biased region" description="Basic and acidic residues" evidence="1">
    <location>
        <begin position="429"/>
        <end position="438"/>
    </location>
</feature>